<proteinExistence type="predicted"/>
<organism evidence="1 2">
    <name type="scientific">Smittium mucronatum</name>
    <dbReference type="NCBI Taxonomy" id="133383"/>
    <lineage>
        <taxon>Eukaryota</taxon>
        <taxon>Fungi</taxon>
        <taxon>Fungi incertae sedis</taxon>
        <taxon>Zoopagomycota</taxon>
        <taxon>Kickxellomycotina</taxon>
        <taxon>Harpellomycetes</taxon>
        <taxon>Harpellales</taxon>
        <taxon>Legeriomycetaceae</taxon>
        <taxon>Smittium</taxon>
    </lineage>
</organism>
<dbReference type="EMBL" id="LSSL01001940">
    <property type="protein sequence ID" value="OLY82074.1"/>
    <property type="molecule type" value="Genomic_DNA"/>
</dbReference>
<evidence type="ECO:0000313" key="1">
    <source>
        <dbReference type="EMBL" id="OLY82074.1"/>
    </source>
</evidence>
<sequence>MPELKILGAKFIKKHIPQICGKLYRQGSDDLCGSNSWKVDDEKKNELMNLHVLKRLMNVGGGFFRSRNRESSFLERSLK</sequence>
<protein>
    <submittedName>
        <fullName evidence="1">Uncharacterized protein</fullName>
    </submittedName>
</protein>
<keyword evidence="2" id="KW-1185">Reference proteome</keyword>
<dbReference type="Proteomes" id="UP000187455">
    <property type="component" value="Unassembled WGS sequence"/>
</dbReference>
<name>A0A1R0GYT6_9FUNG</name>
<accession>A0A1R0GYT6</accession>
<comment type="caution">
    <text evidence="1">The sequence shown here is derived from an EMBL/GenBank/DDBJ whole genome shotgun (WGS) entry which is preliminary data.</text>
</comment>
<evidence type="ECO:0000313" key="2">
    <source>
        <dbReference type="Proteomes" id="UP000187455"/>
    </source>
</evidence>
<reference evidence="1 2" key="1">
    <citation type="journal article" date="2016" name="Mol. Biol. Evol.">
        <title>Genome-Wide Survey of Gut Fungi (Harpellales) Reveals the First Horizontally Transferred Ubiquitin Gene from a Mosquito Host.</title>
        <authorList>
            <person name="Wang Y."/>
            <person name="White M.M."/>
            <person name="Kvist S."/>
            <person name="Moncalvo J.M."/>
        </authorList>
    </citation>
    <scope>NUCLEOTIDE SEQUENCE [LARGE SCALE GENOMIC DNA]</scope>
    <source>
        <strain evidence="1 2">ALG-7-W6</strain>
    </source>
</reference>
<dbReference type="AlphaFoldDB" id="A0A1R0GYT6"/>
<gene>
    <name evidence="1" type="ORF">AYI68_g3812</name>
</gene>